<keyword evidence="1" id="KW-1133">Transmembrane helix</keyword>
<feature type="transmembrane region" description="Helical" evidence="1">
    <location>
        <begin position="153"/>
        <end position="175"/>
    </location>
</feature>
<dbReference type="RefSeq" id="WP_045624901.1">
    <property type="nucleotide sequence ID" value="NZ_BAYM01000083.1"/>
</dbReference>
<keyword evidence="1" id="KW-0812">Transmembrane</keyword>
<feature type="transmembrane region" description="Helical" evidence="1">
    <location>
        <begin position="100"/>
        <end position="117"/>
    </location>
</feature>
<feature type="transmembrane region" description="Helical" evidence="1">
    <location>
        <begin position="6"/>
        <end position="26"/>
    </location>
</feature>
<protein>
    <submittedName>
        <fullName evidence="2">Uncharacterized protein</fullName>
    </submittedName>
</protein>
<feature type="transmembrane region" description="Helical" evidence="1">
    <location>
        <begin position="66"/>
        <end position="88"/>
    </location>
</feature>
<evidence type="ECO:0000313" key="3">
    <source>
        <dbReference type="Proteomes" id="UP000032552"/>
    </source>
</evidence>
<keyword evidence="1" id="KW-0472">Membrane</keyword>
<dbReference type="AlphaFoldDB" id="A0A0C9NXF0"/>
<reference evidence="3" key="1">
    <citation type="submission" date="2014-05" db="EMBL/GenBank/DDBJ databases">
        <title>Whole genome sequencing of Lactobacillus casei NRIC0644.</title>
        <authorList>
            <person name="Atarashi H."/>
            <person name="Yoshida Y."/>
            <person name="Fujimura S."/>
            <person name="Tanaka N."/>
            <person name="Shiwa Y."/>
            <person name="Yoshikawa H."/>
            <person name="Okada S."/>
            <person name="Nakagawa J."/>
        </authorList>
    </citation>
    <scope>NUCLEOTIDE SEQUENCE [LARGE SCALE GENOMIC DNA]</scope>
    <source>
        <strain evidence="3">NRIC0644</strain>
    </source>
</reference>
<evidence type="ECO:0000313" key="2">
    <source>
        <dbReference type="EMBL" id="GAN36640.1"/>
    </source>
</evidence>
<organism evidence="2 3">
    <name type="scientific">Lacticaseibacillus paracasei NRIC 0644</name>
    <dbReference type="NCBI Taxonomy" id="1435038"/>
    <lineage>
        <taxon>Bacteria</taxon>
        <taxon>Bacillati</taxon>
        <taxon>Bacillota</taxon>
        <taxon>Bacilli</taxon>
        <taxon>Lactobacillales</taxon>
        <taxon>Lactobacillaceae</taxon>
        <taxon>Lacticaseibacillus</taxon>
    </lineage>
</organism>
<dbReference type="Proteomes" id="UP000032552">
    <property type="component" value="Unassembled WGS sequence"/>
</dbReference>
<gene>
    <name evidence="2" type="ORF">LC0644_1229</name>
</gene>
<proteinExistence type="predicted"/>
<sequence>MTNQIFFDGILLLLTIGAITEITGVVKVIKAKRPTKGANSYQVVMLSAKMLKTFPEEMKRAQKVALLLRLNLFSLSACIGFLIAGIYQLNVYADPTVCRVSAWLTVIVTITLIYLSCQSYTISRHMMEKYFEISPSSKEDILPFSLEQGHRSFIGRITALFGLLIMDAAFVLMVIF</sequence>
<evidence type="ECO:0000256" key="1">
    <source>
        <dbReference type="SAM" id="Phobius"/>
    </source>
</evidence>
<name>A0A0C9NXF0_LACPA</name>
<comment type="caution">
    <text evidence="2">The sequence shown here is derived from an EMBL/GenBank/DDBJ whole genome shotgun (WGS) entry which is preliminary data.</text>
</comment>
<accession>A0A0C9NXF0</accession>
<dbReference type="EMBL" id="BAYM01000083">
    <property type="protein sequence ID" value="GAN36640.1"/>
    <property type="molecule type" value="Genomic_DNA"/>
</dbReference>